<gene>
    <name evidence="2" type="ORF">ELQ35_06290</name>
</gene>
<dbReference type="EMBL" id="RYZZ01000007">
    <property type="protein sequence ID" value="RUQ29963.1"/>
    <property type="molecule type" value="Genomic_DNA"/>
</dbReference>
<feature type="transmembrane region" description="Helical" evidence="1">
    <location>
        <begin position="6"/>
        <end position="23"/>
    </location>
</feature>
<evidence type="ECO:0000313" key="3">
    <source>
        <dbReference type="Proteomes" id="UP000267430"/>
    </source>
</evidence>
<keyword evidence="1" id="KW-0472">Membrane</keyword>
<dbReference type="RefSeq" id="WP_126863984.1">
    <property type="nucleotide sequence ID" value="NZ_JAUSTX010000001.1"/>
</dbReference>
<feature type="transmembrane region" description="Helical" evidence="1">
    <location>
        <begin position="44"/>
        <end position="61"/>
    </location>
</feature>
<keyword evidence="1" id="KW-0812">Transmembrane</keyword>
<organism evidence="2 3">
    <name type="scientific">Peribacillus cavernae</name>
    <dbReference type="NCBI Taxonomy" id="1674310"/>
    <lineage>
        <taxon>Bacteria</taxon>
        <taxon>Bacillati</taxon>
        <taxon>Bacillota</taxon>
        <taxon>Bacilli</taxon>
        <taxon>Bacillales</taxon>
        <taxon>Bacillaceae</taxon>
        <taxon>Peribacillus</taxon>
    </lineage>
</organism>
<dbReference type="AlphaFoldDB" id="A0A3S1B7J6"/>
<reference evidence="2 3" key="1">
    <citation type="submission" date="2018-12" db="EMBL/GenBank/DDBJ databases">
        <title>Bacillus chawlae sp. nov., Bacillus glennii sp. nov., and Bacillus saganii sp. nov. Isolated from the Vehicle Assembly Building at Kennedy Space Center where the Viking Spacecraft were Assembled.</title>
        <authorList>
            <person name="Seuylemezian A."/>
            <person name="Vaishampayan P."/>
        </authorList>
    </citation>
    <scope>NUCLEOTIDE SEQUENCE [LARGE SCALE GENOMIC DNA]</scope>
    <source>
        <strain evidence="2 3">L5</strain>
    </source>
</reference>
<dbReference type="InterPro" id="IPR058724">
    <property type="entry name" value="YhzF"/>
</dbReference>
<evidence type="ECO:0000313" key="2">
    <source>
        <dbReference type="EMBL" id="RUQ29963.1"/>
    </source>
</evidence>
<name>A0A3S1B7J6_9BACI</name>
<protein>
    <submittedName>
        <fullName evidence="2">Uncharacterized protein</fullName>
    </submittedName>
</protein>
<dbReference type="Proteomes" id="UP000267430">
    <property type="component" value="Unassembled WGS sequence"/>
</dbReference>
<accession>A0A3S1B7J6</accession>
<evidence type="ECO:0000256" key="1">
    <source>
        <dbReference type="SAM" id="Phobius"/>
    </source>
</evidence>
<sequence length="62" mass="6934">MVKMMYVCFTLGAICLGGMLYYLGHSRQPGIYPPKKQLQQRASMFGLAGAVLLLIGFIIYLF</sequence>
<comment type="caution">
    <text evidence="2">The sequence shown here is derived from an EMBL/GenBank/DDBJ whole genome shotgun (WGS) entry which is preliminary data.</text>
</comment>
<dbReference type="OrthoDB" id="2943327at2"/>
<keyword evidence="1" id="KW-1133">Transmembrane helix</keyword>
<proteinExistence type="predicted"/>
<keyword evidence="3" id="KW-1185">Reference proteome</keyword>
<dbReference type="Pfam" id="PF26302">
    <property type="entry name" value="YhzF"/>
    <property type="match status" value="1"/>
</dbReference>